<evidence type="ECO:0000313" key="2">
    <source>
        <dbReference type="EMBL" id="KAF5349654.1"/>
    </source>
</evidence>
<sequence>MSRLPPLHTYVDILEATRPTSPLPPPPPKPRSHMSIKQSLHASKSQSFRAIDKLPFEVLHQIFLFYFATGPIVYVDEPTSGSLTPGLYTNITQQLNPFSLSHVCAYWRAVISSIPEFWSSLVIIGPLYHQAYAIDTWLTRAGNRLTDIIFIQLDIQCAPHELEEATDQALAAVLYHTSYIQRLRLEFRCSEFQWSLSRLNPRQLHHLEAVHIEFPPWATPIPERDRLWANIFQAPKLYRVSWESTDLNPPLHLSRWQHLTWINIGGKITQYYLWSILKIAPRLVRLRARGIYNPTSLSPDITPLTHYSLLHLDLEFKSSPVQIYNSLKVPNLVSLRVAQNSVGYNPGNVAAPIRGLTRFLLSLSHLSNFTHLTILDPTIPEPLLLIFLNMKQLKNLVYLGLDYATANLIHRLNPSMLSSSLNLGLNPSGGAVHVFPKLRKLEVFNRYAEGEVRGLDYRLGGGAQEEDRKMVYYAVERLLKSRPKGELVVCLDPCGLVLDSRTLLII</sequence>
<dbReference type="AlphaFoldDB" id="A0A8H5CX59"/>
<gene>
    <name evidence="2" type="ORF">D9756_008797</name>
</gene>
<reference evidence="2 3" key="1">
    <citation type="journal article" date="2020" name="ISME J.">
        <title>Uncovering the hidden diversity of litter-decomposition mechanisms in mushroom-forming fungi.</title>
        <authorList>
            <person name="Floudas D."/>
            <person name="Bentzer J."/>
            <person name="Ahren D."/>
            <person name="Johansson T."/>
            <person name="Persson P."/>
            <person name="Tunlid A."/>
        </authorList>
    </citation>
    <scope>NUCLEOTIDE SEQUENCE [LARGE SCALE GENOMIC DNA]</scope>
    <source>
        <strain evidence="2 3">CBS 146.42</strain>
    </source>
</reference>
<proteinExistence type="predicted"/>
<keyword evidence="3" id="KW-1185">Reference proteome</keyword>
<dbReference type="OrthoDB" id="3217549at2759"/>
<name>A0A8H5CX59_9AGAR</name>
<accession>A0A8H5CX59</accession>
<organism evidence="2 3">
    <name type="scientific">Leucocoprinus leucothites</name>
    <dbReference type="NCBI Taxonomy" id="201217"/>
    <lineage>
        <taxon>Eukaryota</taxon>
        <taxon>Fungi</taxon>
        <taxon>Dikarya</taxon>
        <taxon>Basidiomycota</taxon>
        <taxon>Agaricomycotina</taxon>
        <taxon>Agaricomycetes</taxon>
        <taxon>Agaricomycetidae</taxon>
        <taxon>Agaricales</taxon>
        <taxon>Agaricineae</taxon>
        <taxon>Agaricaceae</taxon>
        <taxon>Leucocoprinus</taxon>
    </lineage>
</organism>
<dbReference type="EMBL" id="JAACJO010000016">
    <property type="protein sequence ID" value="KAF5349654.1"/>
    <property type="molecule type" value="Genomic_DNA"/>
</dbReference>
<evidence type="ECO:0000313" key="3">
    <source>
        <dbReference type="Proteomes" id="UP000559027"/>
    </source>
</evidence>
<comment type="caution">
    <text evidence="2">The sequence shown here is derived from an EMBL/GenBank/DDBJ whole genome shotgun (WGS) entry which is preliminary data.</text>
</comment>
<evidence type="ECO:0008006" key="4">
    <source>
        <dbReference type="Google" id="ProtNLM"/>
    </source>
</evidence>
<dbReference type="Proteomes" id="UP000559027">
    <property type="component" value="Unassembled WGS sequence"/>
</dbReference>
<feature type="region of interest" description="Disordered" evidence="1">
    <location>
        <begin position="17"/>
        <end position="36"/>
    </location>
</feature>
<evidence type="ECO:0000256" key="1">
    <source>
        <dbReference type="SAM" id="MobiDB-lite"/>
    </source>
</evidence>
<protein>
    <recommendedName>
        <fullName evidence="4">F-box domain-containing protein</fullName>
    </recommendedName>
</protein>